<gene>
    <name evidence="4" type="ORF">AFUS01_LOCUS20594</name>
</gene>
<dbReference type="PANTHER" id="PTHR10380">
    <property type="entry name" value="CUTICLE PROTEIN"/>
    <property type="match status" value="1"/>
</dbReference>
<dbReference type="PROSITE" id="PS00233">
    <property type="entry name" value="CHIT_BIND_RR_1"/>
    <property type="match status" value="1"/>
</dbReference>
<keyword evidence="1 2" id="KW-0193">Cuticle</keyword>
<dbReference type="PANTHER" id="PTHR10380:SF173">
    <property type="entry name" value="CUTICULAR PROTEIN 47EF, ISOFORM C-RELATED"/>
    <property type="match status" value="1"/>
</dbReference>
<evidence type="ECO:0000256" key="2">
    <source>
        <dbReference type="PROSITE-ProRule" id="PRU00497"/>
    </source>
</evidence>
<accession>A0A8J2KTP7</accession>
<name>A0A8J2KTP7_9HEXA</name>
<dbReference type="GO" id="GO:0062129">
    <property type="term" value="C:chitin-based extracellular matrix"/>
    <property type="evidence" value="ECO:0007669"/>
    <property type="project" value="TreeGrafter"/>
</dbReference>
<dbReference type="Pfam" id="PF00379">
    <property type="entry name" value="Chitin_bind_4"/>
    <property type="match status" value="1"/>
</dbReference>
<keyword evidence="3" id="KW-0732">Signal</keyword>
<dbReference type="InterPro" id="IPR050468">
    <property type="entry name" value="Cuticle_Struct_Prot"/>
</dbReference>
<comment type="caution">
    <text evidence="4">The sequence shown here is derived from an EMBL/GenBank/DDBJ whole genome shotgun (WGS) entry which is preliminary data.</text>
</comment>
<dbReference type="InterPro" id="IPR031311">
    <property type="entry name" value="CHIT_BIND_RR_consensus"/>
</dbReference>
<dbReference type="Proteomes" id="UP000708208">
    <property type="component" value="Unassembled WGS sequence"/>
</dbReference>
<keyword evidence="5" id="KW-1185">Reference proteome</keyword>
<feature type="chain" id="PRO_5035282717" evidence="3">
    <location>
        <begin position="18"/>
        <end position="133"/>
    </location>
</feature>
<organism evidence="4 5">
    <name type="scientific">Allacma fusca</name>
    <dbReference type="NCBI Taxonomy" id="39272"/>
    <lineage>
        <taxon>Eukaryota</taxon>
        <taxon>Metazoa</taxon>
        <taxon>Ecdysozoa</taxon>
        <taxon>Arthropoda</taxon>
        <taxon>Hexapoda</taxon>
        <taxon>Collembola</taxon>
        <taxon>Symphypleona</taxon>
        <taxon>Sminthuridae</taxon>
        <taxon>Allacma</taxon>
    </lineage>
</organism>
<dbReference type="PROSITE" id="PS51155">
    <property type="entry name" value="CHIT_BIND_RR_2"/>
    <property type="match status" value="1"/>
</dbReference>
<dbReference type="OrthoDB" id="6372059at2759"/>
<protein>
    <submittedName>
        <fullName evidence="4">Uncharacterized protein</fullName>
    </submittedName>
</protein>
<dbReference type="AlphaFoldDB" id="A0A8J2KTP7"/>
<proteinExistence type="predicted"/>
<evidence type="ECO:0000256" key="3">
    <source>
        <dbReference type="SAM" id="SignalP"/>
    </source>
</evidence>
<evidence type="ECO:0000313" key="4">
    <source>
        <dbReference type="EMBL" id="CAG7732055.1"/>
    </source>
</evidence>
<feature type="signal peptide" evidence="3">
    <location>
        <begin position="1"/>
        <end position="17"/>
    </location>
</feature>
<sequence>MLKYALLAAVCLIAVTARPQGEAPEVTILNSVSETDGAGNFNWASETSDGTKLEQKGYIKNPEADPEEQIQVIQGSYSYIDPEGNTITVTYIADENGFQPTGDHLPTPPPVPEAIQKVVELALKNAAAQQAQQ</sequence>
<dbReference type="GO" id="GO:0008010">
    <property type="term" value="F:structural constituent of chitin-based larval cuticle"/>
    <property type="evidence" value="ECO:0007669"/>
    <property type="project" value="TreeGrafter"/>
</dbReference>
<reference evidence="4" key="1">
    <citation type="submission" date="2021-06" db="EMBL/GenBank/DDBJ databases">
        <authorList>
            <person name="Hodson N. C."/>
            <person name="Mongue J. A."/>
            <person name="Jaron S. K."/>
        </authorList>
    </citation>
    <scope>NUCLEOTIDE SEQUENCE</scope>
</reference>
<dbReference type="InterPro" id="IPR000618">
    <property type="entry name" value="Insect_cuticle"/>
</dbReference>
<evidence type="ECO:0000256" key="1">
    <source>
        <dbReference type="ARBA" id="ARBA00022460"/>
    </source>
</evidence>
<evidence type="ECO:0000313" key="5">
    <source>
        <dbReference type="Proteomes" id="UP000708208"/>
    </source>
</evidence>
<dbReference type="EMBL" id="CAJVCH010223962">
    <property type="protein sequence ID" value="CAG7732055.1"/>
    <property type="molecule type" value="Genomic_DNA"/>
</dbReference>